<organism evidence="2">
    <name type="scientific">Ixodes ricinus</name>
    <name type="common">Common tick</name>
    <name type="synonym">Acarus ricinus</name>
    <dbReference type="NCBI Taxonomy" id="34613"/>
    <lineage>
        <taxon>Eukaryota</taxon>
        <taxon>Metazoa</taxon>
        <taxon>Ecdysozoa</taxon>
        <taxon>Arthropoda</taxon>
        <taxon>Chelicerata</taxon>
        <taxon>Arachnida</taxon>
        <taxon>Acari</taxon>
        <taxon>Parasitiformes</taxon>
        <taxon>Ixodida</taxon>
        <taxon>Ixodoidea</taxon>
        <taxon>Ixodidae</taxon>
        <taxon>Ixodinae</taxon>
        <taxon>Ixodes</taxon>
    </lineage>
</organism>
<reference evidence="2" key="1">
    <citation type="journal article" date="2018" name="PLoS Negl. Trop. Dis.">
        <title>Sialome diversity of ticks revealed by RNAseq of single tick salivary glands.</title>
        <authorList>
            <person name="Perner J."/>
            <person name="Kropackova S."/>
            <person name="Kopacek P."/>
            <person name="Ribeiro J.M."/>
        </authorList>
    </citation>
    <scope>NUCLEOTIDE SEQUENCE</scope>
    <source>
        <strain evidence="2">Siblings of single egg batch collected in Ceske Budejovice</strain>
        <tissue evidence="2">Salivary glands</tissue>
    </source>
</reference>
<name>A0A147BFF6_IXORI</name>
<evidence type="ECO:0000313" key="2">
    <source>
        <dbReference type="EMBL" id="JAR89540.1"/>
    </source>
</evidence>
<keyword evidence="1" id="KW-0732">Signal</keyword>
<dbReference type="EMBL" id="GEGO01005864">
    <property type="protein sequence ID" value="JAR89540.1"/>
    <property type="molecule type" value="Transcribed_RNA"/>
</dbReference>
<dbReference type="AlphaFoldDB" id="A0A147BFF6"/>
<accession>A0A147BFF6</accession>
<sequence length="113" mass="11919">MRSVLLLIVLVCAVPSLKTMATNVACASTAFLLLALCFVVACRSASAGGQHACPYPQACYRPGAPDPHHVLTATAQFDRRTGRCVSIRPVTGPHFCHKFATLAACRAACESSD</sequence>
<feature type="chain" id="PRO_5007542165" evidence="1">
    <location>
        <begin position="22"/>
        <end position="113"/>
    </location>
</feature>
<evidence type="ECO:0000256" key="1">
    <source>
        <dbReference type="SAM" id="SignalP"/>
    </source>
</evidence>
<proteinExistence type="predicted"/>
<feature type="signal peptide" evidence="1">
    <location>
        <begin position="1"/>
        <end position="21"/>
    </location>
</feature>
<protein>
    <submittedName>
        <fullName evidence="2">Putative salivary kunitz domain protein</fullName>
    </submittedName>
</protein>